<evidence type="ECO:0000256" key="1">
    <source>
        <dbReference type="ARBA" id="ARBA00009109"/>
    </source>
</evidence>
<feature type="region of interest" description="Disordered" evidence="2">
    <location>
        <begin position="146"/>
        <end position="166"/>
    </location>
</feature>
<protein>
    <submittedName>
        <fullName evidence="4">cDNA FLJ51206, moderately similar to Periplakin</fullName>
    </submittedName>
</protein>
<feature type="domain" description="Periplakin/Envoplakin N-terminal" evidence="3">
    <location>
        <begin position="1"/>
        <end position="74"/>
    </location>
</feature>
<sequence length="166" mass="19006">MQSDLARLQEGRQPEHRDVTLQKVLDSEKLLYVLEADAAIAKHMKHPQGDMIAEDIRQLKERVTNLRGKHKQIYRLAVKEVSYRPRSPSWVRWSRTCRRPSSARAHWPAASRSTARTWSARRPRCTSWASVSTTCASRWNAGRRAYRAPRQPTSTSTAAMTTCCSS</sequence>
<evidence type="ECO:0000256" key="2">
    <source>
        <dbReference type="SAM" id="MobiDB-lite"/>
    </source>
</evidence>
<accession>B7Z394</accession>
<organism evidence="4">
    <name type="scientific">Homo sapiens</name>
    <name type="common">Human</name>
    <dbReference type="NCBI Taxonomy" id="9606"/>
    <lineage>
        <taxon>Eukaryota</taxon>
        <taxon>Metazoa</taxon>
        <taxon>Chordata</taxon>
        <taxon>Craniata</taxon>
        <taxon>Vertebrata</taxon>
        <taxon>Euteleostomi</taxon>
        <taxon>Mammalia</taxon>
        <taxon>Eutheria</taxon>
        <taxon>Euarchontoglires</taxon>
        <taxon>Primates</taxon>
        <taxon>Haplorrhini</taxon>
        <taxon>Catarrhini</taxon>
        <taxon>Hominidae</taxon>
        <taxon>Homo</taxon>
    </lineage>
</organism>
<dbReference type="Pfam" id="PF23160">
    <property type="entry name" value="Spectrin_1st_PEPL"/>
    <property type="match status" value="1"/>
</dbReference>
<comment type="similarity">
    <text evidence="1">Belongs to the plakin or cytolinker family.</text>
</comment>
<evidence type="ECO:0000313" key="4">
    <source>
        <dbReference type="EMBL" id="BAH12130.1"/>
    </source>
</evidence>
<evidence type="ECO:0000259" key="3">
    <source>
        <dbReference type="Pfam" id="PF23160"/>
    </source>
</evidence>
<dbReference type="PeptideAtlas" id="B7Z394"/>
<proteinExistence type="evidence at transcript level"/>
<dbReference type="Gene3D" id="1.20.58.60">
    <property type="match status" value="1"/>
</dbReference>
<name>B7Z394_HUMAN</name>
<dbReference type="InterPro" id="IPR055419">
    <property type="entry name" value="Spectrin_PEPL/EVPL"/>
</dbReference>
<reference evidence="4" key="1">
    <citation type="submission" date="2007-10" db="EMBL/GenBank/DDBJ databases">
        <title>NEDO human cDNA sequencing project focused on splicing variants.</title>
        <authorList>
            <person name="Wakamatsu A."/>
            <person name="Yamamoto J."/>
            <person name="Kimura K."/>
            <person name="Ishii S."/>
            <person name="Watanabe K."/>
            <person name="Sugiyama A."/>
            <person name="Murakawa K."/>
            <person name="Kaida T."/>
            <person name="Tsuchiya K."/>
            <person name="Fukuzumi Y."/>
            <person name="Kumagai A."/>
            <person name="Oishi Y."/>
            <person name="Yamamoto S."/>
            <person name="Ono Y."/>
            <person name="Komori Y."/>
            <person name="Yamazaki M."/>
            <person name="Kisu Y."/>
            <person name="Nishikawa T."/>
            <person name="Sugano S."/>
            <person name="Nomura N."/>
            <person name="Isogai T."/>
        </authorList>
    </citation>
    <scope>NUCLEOTIDE SEQUENCE</scope>
    <source>
        <tissue evidence="4">Hippocampus</tissue>
    </source>
</reference>
<feature type="compositionally biased region" description="Low complexity" evidence="2">
    <location>
        <begin position="153"/>
        <end position="166"/>
    </location>
</feature>
<dbReference type="AlphaFoldDB" id="B7Z394"/>
<dbReference type="EMBL" id="AK295623">
    <property type="protein sequence ID" value="BAH12130.1"/>
    <property type="molecule type" value="mRNA"/>
</dbReference>